<dbReference type="KEGG" id="pfer:IRI77_13320"/>
<dbReference type="EMBL" id="CP063849">
    <property type="protein sequence ID" value="QOY90880.1"/>
    <property type="molecule type" value="Genomic_DNA"/>
</dbReference>
<evidence type="ECO:0000313" key="2">
    <source>
        <dbReference type="EMBL" id="QOY90880.1"/>
    </source>
</evidence>
<dbReference type="AlphaFoldDB" id="A0A7S7SP80"/>
<reference evidence="2 3" key="1">
    <citation type="submission" date="2020-10" db="EMBL/GenBank/DDBJ databases">
        <title>Complete genome sequence of Paludibaculum fermentans P105T, a facultatively anaerobic acidobacterium capable of dissimilatory Fe(III) reduction.</title>
        <authorList>
            <person name="Dedysh S.N."/>
            <person name="Beletsky A.V."/>
            <person name="Kulichevskaya I.S."/>
            <person name="Mardanov A.V."/>
            <person name="Ravin N.V."/>
        </authorList>
    </citation>
    <scope>NUCLEOTIDE SEQUENCE [LARGE SCALE GENOMIC DNA]</scope>
    <source>
        <strain evidence="2 3">P105</strain>
    </source>
</reference>
<dbReference type="Proteomes" id="UP000593892">
    <property type="component" value="Chromosome"/>
</dbReference>
<keyword evidence="1" id="KW-0472">Membrane</keyword>
<protein>
    <submittedName>
        <fullName evidence="2">Uncharacterized protein</fullName>
    </submittedName>
</protein>
<evidence type="ECO:0000313" key="3">
    <source>
        <dbReference type="Proteomes" id="UP000593892"/>
    </source>
</evidence>
<keyword evidence="3" id="KW-1185">Reference proteome</keyword>
<name>A0A7S7SP80_PALFE</name>
<accession>A0A7S7SP80</accession>
<keyword evidence="1" id="KW-0812">Transmembrane</keyword>
<sequence length="70" mass="7859">MPKHISIWFFTGVLLLVYGVIIFGAGIYALSNPPEHPVVLESLHIDIWWGVALTLIGAFYCWKFVPSGKE</sequence>
<evidence type="ECO:0000256" key="1">
    <source>
        <dbReference type="SAM" id="Phobius"/>
    </source>
</evidence>
<gene>
    <name evidence="2" type="ORF">IRI77_13320</name>
</gene>
<organism evidence="2 3">
    <name type="scientific">Paludibaculum fermentans</name>
    <dbReference type="NCBI Taxonomy" id="1473598"/>
    <lineage>
        <taxon>Bacteria</taxon>
        <taxon>Pseudomonadati</taxon>
        <taxon>Acidobacteriota</taxon>
        <taxon>Terriglobia</taxon>
        <taxon>Bryobacterales</taxon>
        <taxon>Bryobacteraceae</taxon>
        <taxon>Paludibaculum</taxon>
    </lineage>
</organism>
<feature type="transmembrane region" description="Helical" evidence="1">
    <location>
        <begin position="47"/>
        <end position="65"/>
    </location>
</feature>
<proteinExistence type="predicted"/>
<feature type="transmembrane region" description="Helical" evidence="1">
    <location>
        <begin position="7"/>
        <end position="27"/>
    </location>
</feature>
<keyword evidence="1" id="KW-1133">Transmembrane helix</keyword>
<dbReference type="RefSeq" id="WP_194452537.1">
    <property type="nucleotide sequence ID" value="NZ_CP063849.1"/>
</dbReference>